<dbReference type="AlphaFoldDB" id="A0A2R8BRX4"/>
<dbReference type="SUPFAM" id="SSF54909">
    <property type="entry name" value="Dimeric alpha+beta barrel"/>
    <property type="match status" value="1"/>
</dbReference>
<keyword evidence="3" id="KW-1185">Reference proteome</keyword>
<dbReference type="InterPro" id="IPR011008">
    <property type="entry name" value="Dimeric_a/b-barrel"/>
</dbReference>
<keyword evidence="2" id="KW-0560">Oxidoreductase</keyword>
<dbReference type="GO" id="GO:0004392">
    <property type="term" value="F:heme oxygenase (decyclizing) activity"/>
    <property type="evidence" value="ECO:0007669"/>
    <property type="project" value="UniProtKB-EC"/>
</dbReference>
<dbReference type="Proteomes" id="UP000244912">
    <property type="component" value="Unassembled WGS sequence"/>
</dbReference>
<evidence type="ECO:0000259" key="1">
    <source>
        <dbReference type="PROSITE" id="PS51725"/>
    </source>
</evidence>
<dbReference type="EC" id="1.14.14.18" evidence="2"/>
<dbReference type="OrthoDB" id="9798115at2"/>
<dbReference type="InterPro" id="IPR050404">
    <property type="entry name" value="Heme-degrading_MO"/>
</dbReference>
<protein>
    <submittedName>
        <fullName evidence="2">Heme oxygenase (Staphylobilin-producing)</fullName>
        <ecNumber evidence="2">1.14.14.18</ecNumber>
    </submittedName>
</protein>
<dbReference type="Pfam" id="PF03992">
    <property type="entry name" value="ABM"/>
    <property type="match status" value="1"/>
</dbReference>
<sequence>MYLTMNRFRVTRGQEQAFEDMWAARDSHLKEVEGFVAFHLVKGAVEDDHTLYASHTTWRDKASFEAWTKSEAFRKAHSGVRPNVDLYQGPPVLEVFESVLDLT</sequence>
<dbReference type="PROSITE" id="PS51725">
    <property type="entry name" value="ABM"/>
    <property type="match status" value="1"/>
</dbReference>
<reference evidence="2 3" key="1">
    <citation type="submission" date="2018-03" db="EMBL/GenBank/DDBJ databases">
        <authorList>
            <person name="Keele B.F."/>
        </authorList>
    </citation>
    <scope>NUCLEOTIDE SEQUENCE [LARGE SCALE GENOMIC DNA]</scope>
    <source>
        <strain evidence="2 3">CECT 8504</strain>
    </source>
</reference>
<dbReference type="RefSeq" id="WP_108892752.1">
    <property type="nucleotide sequence ID" value="NZ_ONZF01000001.1"/>
</dbReference>
<dbReference type="Gene3D" id="3.30.70.100">
    <property type="match status" value="1"/>
</dbReference>
<evidence type="ECO:0000313" key="3">
    <source>
        <dbReference type="Proteomes" id="UP000244912"/>
    </source>
</evidence>
<feature type="domain" description="ABM" evidence="1">
    <location>
        <begin position="2"/>
        <end position="96"/>
    </location>
</feature>
<dbReference type="InterPro" id="IPR007138">
    <property type="entry name" value="ABM_dom"/>
</dbReference>
<organism evidence="2 3">
    <name type="scientific">Palleronia abyssalis</name>
    <dbReference type="NCBI Taxonomy" id="1501240"/>
    <lineage>
        <taxon>Bacteria</taxon>
        <taxon>Pseudomonadati</taxon>
        <taxon>Pseudomonadota</taxon>
        <taxon>Alphaproteobacteria</taxon>
        <taxon>Rhodobacterales</taxon>
        <taxon>Roseobacteraceae</taxon>
        <taxon>Palleronia</taxon>
    </lineage>
</organism>
<name>A0A2R8BRX4_9RHOB</name>
<accession>A0A2R8BRX4</accession>
<dbReference type="PANTHER" id="PTHR34474:SF2">
    <property type="entry name" value="SIGNAL TRANSDUCTION PROTEIN TRAP"/>
    <property type="match status" value="1"/>
</dbReference>
<proteinExistence type="predicted"/>
<dbReference type="EMBL" id="ONZF01000001">
    <property type="protein sequence ID" value="SPJ22923.1"/>
    <property type="molecule type" value="Genomic_DNA"/>
</dbReference>
<gene>
    <name evidence="2" type="primary">isdG</name>
    <name evidence="2" type="ORF">PAA8504_00722</name>
</gene>
<dbReference type="PANTHER" id="PTHR34474">
    <property type="entry name" value="SIGNAL TRANSDUCTION PROTEIN TRAP"/>
    <property type="match status" value="1"/>
</dbReference>
<evidence type="ECO:0000313" key="2">
    <source>
        <dbReference type="EMBL" id="SPJ22923.1"/>
    </source>
</evidence>